<name>A0A921U0K5_SORBI</name>
<dbReference type="PANTHER" id="PTHR44042:SF61">
    <property type="entry name" value="HTH MYB-TYPE DOMAIN-CONTAINING PROTEIN"/>
    <property type="match status" value="1"/>
</dbReference>
<feature type="domain" description="Myb-like" evidence="6">
    <location>
        <begin position="142"/>
        <end position="186"/>
    </location>
</feature>
<proteinExistence type="predicted"/>
<comment type="caution">
    <text evidence="9">The sequence shown here is derived from an EMBL/GenBank/DDBJ whole genome shotgun (WGS) entry which is preliminary data.</text>
</comment>
<evidence type="ECO:0008006" key="11">
    <source>
        <dbReference type="Google" id="ProtNLM"/>
    </source>
</evidence>
<reference evidence="9" key="2">
    <citation type="submission" date="2020-10" db="EMBL/GenBank/DDBJ databases">
        <authorList>
            <person name="Cooper E.A."/>
            <person name="Brenton Z.W."/>
            <person name="Flinn B.S."/>
            <person name="Jenkins J."/>
            <person name="Shu S."/>
            <person name="Flowers D."/>
            <person name="Luo F."/>
            <person name="Wang Y."/>
            <person name="Xia P."/>
            <person name="Barry K."/>
            <person name="Daum C."/>
            <person name="Lipzen A."/>
            <person name="Yoshinaga Y."/>
            <person name="Schmutz J."/>
            <person name="Saski C."/>
            <person name="Vermerris W."/>
            <person name="Kresovich S."/>
        </authorList>
    </citation>
    <scope>NUCLEOTIDE SEQUENCE</scope>
</reference>
<dbReference type="Pfam" id="PF00249">
    <property type="entry name" value="Myb_DNA-binding"/>
    <property type="match status" value="1"/>
</dbReference>
<evidence type="ECO:0000259" key="8">
    <source>
        <dbReference type="PROSITE" id="PS51294"/>
    </source>
</evidence>
<evidence type="ECO:0000256" key="1">
    <source>
        <dbReference type="ARBA" id="ARBA00023015"/>
    </source>
</evidence>
<dbReference type="CDD" id="cd00167">
    <property type="entry name" value="SANT"/>
    <property type="match status" value="1"/>
</dbReference>
<dbReference type="PROSITE" id="PS51293">
    <property type="entry name" value="SANT"/>
    <property type="match status" value="1"/>
</dbReference>
<gene>
    <name evidence="9" type="ORF">BDA96_10G136000</name>
</gene>
<dbReference type="InterPro" id="IPR017884">
    <property type="entry name" value="SANT_dom"/>
</dbReference>
<keyword evidence="4" id="KW-0539">Nucleus</keyword>
<dbReference type="InterPro" id="IPR001005">
    <property type="entry name" value="SANT/Myb"/>
</dbReference>
<feature type="domain" description="HTH myb-type" evidence="8">
    <location>
        <begin position="142"/>
        <end position="190"/>
    </location>
</feature>
<dbReference type="OrthoDB" id="635463at2759"/>
<evidence type="ECO:0000259" key="7">
    <source>
        <dbReference type="PROSITE" id="PS51293"/>
    </source>
</evidence>
<dbReference type="Proteomes" id="UP000807115">
    <property type="component" value="Chromosome 10"/>
</dbReference>
<dbReference type="OMA" id="NDIQVWF"/>
<evidence type="ECO:0000259" key="6">
    <source>
        <dbReference type="PROSITE" id="PS50090"/>
    </source>
</evidence>
<dbReference type="SMART" id="SM00717">
    <property type="entry name" value="SANT"/>
    <property type="match status" value="1"/>
</dbReference>
<evidence type="ECO:0000313" key="9">
    <source>
        <dbReference type="EMBL" id="KAG0513819.1"/>
    </source>
</evidence>
<protein>
    <recommendedName>
        <fullName evidence="11">HTH myb-type domain-containing protein</fullName>
    </recommendedName>
</protein>
<dbReference type="InterPro" id="IPR056195">
    <property type="entry name" value="HTH_70"/>
</dbReference>
<feature type="domain" description="SANT" evidence="7">
    <location>
        <begin position="142"/>
        <end position="190"/>
    </location>
</feature>
<feature type="compositionally biased region" description="Basic and acidic residues" evidence="5">
    <location>
        <begin position="120"/>
        <end position="138"/>
    </location>
</feature>
<dbReference type="NCBIfam" id="TIGR01557">
    <property type="entry name" value="myb_SHAQKYF"/>
    <property type="match status" value="1"/>
</dbReference>
<reference evidence="9" key="1">
    <citation type="journal article" date="2019" name="BMC Genomics">
        <title>A new reference genome for Sorghum bicolor reveals high levels of sequence similarity between sweet and grain genotypes: implications for the genetics of sugar metabolism.</title>
        <authorList>
            <person name="Cooper E.A."/>
            <person name="Brenton Z.W."/>
            <person name="Flinn B.S."/>
            <person name="Jenkins J."/>
            <person name="Shu S."/>
            <person name="Flowers D."/>
            <person name="Luo F."/>
            <person name="Wang Y."/>
            <person name="Xia P."/>
            <person name="Barry K."/>
            <person name="Daum C."/>
            <person name="Lipzen A."/>
            <person name="Yoshinaga Y."/>
            <person name="Schmutz J."/>
            <person name="Saski C."/>
            <person name="Vermerris W."/>
            <person name="Kresovich S."/>
        </authorList>
    </citation>
    <scope>NUCLEOTIDE SEQUENCE</scope>
</reference>
<evidence type="ECO:0000313" key="10">
    <source>
        <dbReference type="Proteomes" id="UP000807115"/>
    </source>
</evidence>
<dbReference type="GO" id="GO:0003677">
    <property type="term" value="F:DNA binding"/>
    <property type="evidence" value="ECO:0007669"/>
    <property type="project" value="UniProtKB-KW"/>
</dbReference>
<sequence length="318" mass="36138">MDPKFKGEWSTSEIEMVKSLIARENANNNCPSDMNKKHNQIVDELQALFPSKEKYQVINLYIDVMVDMTRKLQSSNQHVEGSSNLMNRPFGVFVGNPYPSMGNMEAFDGYQQVEMSGTRNVKETPRRKPTPRKESQHSGRFWTIDEHRQFLRGLHVYGRGNWKNISINFVTTKTPVQVSSHAQKYFLRKENRTKKQRYSINDIGLYDVEPLPQKNTSISEGTAFGGGVYNTNQYSFGGHTTSMNNVQAWSPFSYHTGHRSRSNSQMGTLAIGQQQEQMGTGISLVAPTMEANGGQLDWTSDQLGDLLDTQWMMNADMN</sequence>
<dbReference type="InterPro" id="IPR009057">
    <property type="entry name" value="Homeodomain-like_sf"/>
</dbReference>
<dbReference type="Gramene" id="EER88198">
    <property type="protein sequence ID" value="EER88198"/>
    <property type="gene ID" value="SORBI_3010G111500"/>
</dbReference>
<dbReference type="Pfam" id="PF23671">
    <property type="entry name" value="HTH_70"/>
    <property type="match status" value="1"/>
</dbReference>
<dbReference type="PROSITE" id="PS50090">
    <property type="entry name" value="MYB_LIKE"/>
    <property type="match status" value="1"/>
</dbReference>
<organism evidence="9 10">
    <name type="scientific">Sorghum bicolor</name>
    <name type="common">Sorghum</name>
    <name type="synonym">Sorghum vulgare</name>
    <dbReference type="NCBI Taxonomy" id="4558"/>
    <lineage>
        <taxon>Eukaryota</taxon>
        <taxon>Viridiplantae</taxon>
        <taxon>Streptophyta</taxon>
        <taxon>Embryophyta</taxon>
        <taxon>Tracheophyta</taxon>
        <taxon>Spermatophyta</taxon>
        <taxon>Magnoliopsida</taxon>
        <taxon>Liliopsida</taxon>
        <taxon>Poales</taxon>
        <taxon>Poaceae</taxon>
        <taxon>PACMAD clade</taxon>
        <taxon>Panicoideae</taxon>
        <taxon>Andropogonodae</taxon>
        <taxon>Andropogoneae</taxon>
        <taxon>Sorghinae</taxon>
        <taxon>Sorghum</taxon>
    </lineage>
</organism>
<dbReference type="InterPro" id="IPR017930">
    <property type="entry name" value="Myb_dom"/>
</dbReference>
<keyword evidence="3" id="KW-0804">Transcription</keyword>
<evidence type="ECO:0000256" key="3">
    <source>
        <dbReference type="ARBA" id="ARBA00023163"/>
    </source>
</evidence>
<dbReference type="SUPFAM" id="SSF46689">
    <property type="entry name" value="Homeodomain-like"/>
    <property type="match status" value="1"/>
</dbReference>
<dbReference type="InterPro" id="IPR006447">
    <property type="entry name" value="Myb_dom_plants"/>
</dbReference>
<dbReference type="EMBL" id="CM027689">
    <property type="protein sequence ID" value="KAG0513819.1"/>
    <property type="molecule type" value="Genomic_DNA"/>
</dbReference>
<accession>A0A921U0K5</accession>
<keyword evidence="2" id="KW-0238">DNA-binding</keyword>
<evidence type="ECO:0000256" key="5">
    <source>
        <dbReference type="SAM" id="MobiDB-lite"/>
    </source>
</evidence>
<keyword evidence="1" id="KW-0805">Transcription regulation</keyword>
<dbReference type="PANTHER" id="PTHR44042">
    <property type="entry name" value="DUPLICATED HOMEODOMAIN-LIKE SUPERFAMILY PROTEIN-RELATED"/>
    <property type="match status" value="1"/>
</dbReference>
<dbReference type="Gene3D" id="1.10.10.60">
    <property type="entry name" value="Homeodomain-like"/>
    <property type="match status" value="1"/>
</dbReference>
<feature type="region of interest" description="Disordered" evidence="5">
    <location>
        <begin position="117"/>
        <end position="138"/>
    </location>
</feature>
<dbReference type="KEGG" id="sbi:8061537"/>
<dbReference type="PROSITE" id="PS51294">
    <property type="entry name" value="HTH_MYB"/>
    <property type="match status" value="1"/>
</dbReference>
<evidence type="ECO:0000256" key="4">
    <source>
        <dbReference type="ARBA" id="ARBA00023242"/>
    </source>
</evidence>
<dbReference type="AlphaFoldDB" id="A0A921U0K5"/>
<evidence type="ECO:0000256" key="2">
    <source>
        <dbReference type="ARBA" id="ARBA00023125"/>
    </source>
</evidence>